<feature type="domain" description="DUF1618" evidence="1">
    <location>
        <begin position="320"/>
        <end position="436"/>
    </location>
</feature>
<dbReference type="InterPro" id="IPR011676">
    <property type="entry name" value="DUF1618"/>
</dbReference>
<name>A0A0D9XTB6_9ORYZ</name>
<dbReference type="eggNOG" id="ENOG502R44Z">
    <property type="taxonomic scope" value="Eukaryota"/>
</dbReference>
<sequence length="491" mass="55559">MGTVTSLTSANHPRWVILNGWGIPKYDVDDDTSFAAAAAAECRTSWGQPLRVTLSAASPPAISFICFDNHDKFDNFCVRVIAAHGDSVLLKMSVPENQHHRHLRFDHSSDYFVYKAAGDQPSLSLLPPCDIPMKKHDQEWYGAKDHVLSVTREFEQDNTGILRDEEDGLLLPLVAQLQISFDPPFDTAEICVLRPGRHREWELNTAVPIVVQHNSGNKRHRLKRWQETDVAVPVGSRFLCWANYDLSTFLLYDMADAIDKLVYVPLPVKPVPPGGIFFFAFGNLRLLPRPRLLQDQLRLQQVIIDNSSQKCTCHRFVHDIPVEEDDDDEEEQLPWLYYRKIGAAGDDTVRFVSIDNRCCCGTPVIRSRCEHSSSAFMVTMWSLALRTTGESPMVWVKEAVLDCEEIWALLAASSKGLPRVYVVCPVVSFENPDVVCFIARSEDIDDDEDGKIWTIEIDMKRKTLMSVAPCPPHPLRHVNYCGHLPAKLYTS</sequence>
<organism evidence="2 3">
    <name type="scientific">Leersia perrieri</name>
    <dbReference type="NCBI Taxonomy" id="77586"/>
    <lineage>
        <taxon>Eukaryota</taxon>
        <taxon>Viridiplantae</taxon>
        <taxon>Streptophyta</taxon>
        <taxon>Embryophyta</taxon>
        <taxon>Tracheophyta</taxon>
        <taxon>Spermatophyta</taxon>
        <taxon>Magnoliopsida</taxon>
        <taxon>Liliopsida</taxon>
        <taxon>Poales</taxon>
        <taxon>Poaceae</taxon>
        <taxon>BOP clade</taxon>
        <taxon>Oryzoideae</taxon>
        <taxon>Oryzeae</taxon>
        <taxon>Oryzinae</taxon>
        <taxon>Leersia</taxon>
    </lineage>
</organism>
<proteinExistence type="predicted"/>
<dbReference type="HOGENOM" id="CLU_019112_4_1_1"/>
<dbReference type="Pfam" id="PF07762">
    <property type="entry name" value="DUF1618"/>
    <property type="match status" value="1"/>
</dbReference>
<reference evidence="3" key="2">
    <citation type="submission" date="2013-12" db="EMBL/GenBank/DDBJ databases">
        <authorList>
            <person name="Yu Y."/>
            <person name="Lee S."/>
            <person name="de Baynast K."/>
            <person name="Wissotski M."/>
            <person name="Liu L."/>
            <person name="Talag J."/>
            <person name="Goicoechea J."/>
            <person name="Angelova A."/>
            <person name="Jetty R."/>
            <person name="Kudrna D."/>
            <person name="Golser W."/>
            <person name="Rivera L."/>
            <person name="Zhang J."/>
            <person name="Wing R."/>
        </authorList>
    </citation>
    <scope>NUCLEOTIDE SEQUENCE</scope>
</reference>
<evidence type="ECO:0000313" key="3">
    <source>
        <dbReference type="Proteomes" id="UP000032180"/>
    </source>
</evidence>
<reference evidence="2 3" key="1">
    <citation type="submission" date="2012-08" db="EMBL/GenBank/DDBJ databases">
        <title>Oryza genome evolution.</title>
        <authorList>
            <person name="Wing R.A."/>
        </authorList>
    </citation>
    <scope>NUCLEOTIDE SEQUENCE</scope>
</reference>
<dbReference type="PANTHER" id="PTHR33074">
    <property type="entry name" value="EXPRESSED PROTEIN-RELATED"/>
    <property type="match status" value="1"/>
</dbReference>
<dbReference type="AlphaFoldDB" id="A0A0D9XTB6"/>
<dbReference type="PANTHER" id="PTHR33074:SF76">
    <property type="entry name" value="OS11G0569701 PROTEIN"/>
    <property type="match status" value="1"/>
</dbReference>
<protein>
    <recommendedName>
        <fullName evidence="1">DUF1618 domain-containing protein</fullName>
    </recommendedName>
</protein>
<accession>A0A0D9XTB6</accession>
<reference evidence="2" key="3">
    <citation type="submission" date="2015-04" db="UniProtKB">
        <authorList>
            <consortium name="EnsemblPlants"/>
        </authorList>
    </citation>
    <scope>IDENTIFICATION</scope>
</reference>
<dbReference type="Gramene" id="LPERR11G13930.1">
    <property type="protein sequence ID" value="LPERR11G13930.1"/>
    <property type="gene ID" value="LPERR11G13930"/>
</dbReference>
<dbReference type="Proteomes" id="UP000032180">
    <property type="component" value="Chromosome 11"/>
</dbReference>
<evidence type="ECO:0000313" key="2">
    <source>
        <dbReference type="EnsemblPlants" id="LPERR11G13930.1"/>
    </source>
</evidence>
<keyword evidence="3" id="KW-1185">Reference proteome</keyword>
<evidence type="ECO:0000259" key="1">
    <source>
        <dbReference type="Pfam" id="PF07762"/>
    </source>
</evidence>
<dbReference type="EnsemblPlants" id="LPERR11G13930.1">
    <property type="protein sequence ID" value="LPERR11G13930.1"/>
    <property type="gene ID" value="LPERR11G13930"/>
</dbReference>